<protein>
    <recommendedName>
        <fullName evidence="4">Gnk2-homologous domain-containing protein</fullName>
    </recommendedName>
</protein>
<evidence type="ECO:0000313" key="6">
    <source>
        <dbReference type="Proteomes" id="UP000030689"/>
    </source>
</evidence>
<feature type="signal peptide" evidence="3">
    <location>
        <begin position="1"/>
        <end position="18"/>
    </location>
</feature>
<gene>
    <name evidence="5" type="ORF">EUTSA_v10027911mg</name>
</gene>
<feature type="chain" id="PRO_5004724445" description="Gnk2-homologous domain-containing protein" evidence="3">
    <location>
        <begin position="19"/>
        <end position="224"/>
    </location>
</feature>
<dbReference type="Gramene" id="ESQ47443">
    <property type="protein sequence ID" value="ESQ47443"/>
    <property type="gene ID" value="EUTSA_v10027911mg"/>
</dbReference>
<evidence type="ECO:0000256" key="1">
    <source>
        <dbReference type="ARBA" id="ARBA00022729"/>
    </source>
</evidence>
<sequence>MTFSAASALFCIFFSLLSFRIMSRPYHMSTFCNESEFTRTSPYGSNRAAILSALRDRSSLGSYSNATAGLSPNTVYGMFLCRGDINKTSCSDCVHRATLEIAKNCTYNKESFIFYDECMVRYSDLAFFTLLVDTPSASVHSLIPSVDSTQLLNRIMHGKMKDLILRTSLSSSIPYFVEDQERVTSYDLEAMVQCSPDLDPRNCTSCLRRAVQELFGCCSNSQVL</sequence>
<dbReference type="OMA" id="MVRYANV"/>
<keyword evidence="1 3" id="KW-0732">Signal</keyword>
<dbReference type="STRING" id="72664.V4M569"/>
<dbReference type="FunFam" id="3.30.430.20:FF:000003">
    <property type="entry name" value="Cysteine-rich RLK (RECEPTOR-like protein kinase) 10"/>
    <property type="match status" value="1"/>
</dbReference>
<feature type="domain" description="Gnk2-homologous" evidence="4">
    <location>
        <begin position="133"/>
        <end position="224"/>
    </location>
</feature>
<dbReference type="PANTHER" id="PTHR32099">
    <property type="entry name" value="CYSTEINE-RICH REPEAT SECRETORY PROTEIN"/>
    <property type="match status" value="1"/>
</dbReference>
<evidence type="ECO:0000259" key="4">
    <source>
        <dbReference type="PROSITE" id="PS51473"/>
    </source>
</evidence>
<dbReference type="Proteomes" id="UP000030689">
    <property type="component" value="Unassembled WGS sequence"/>
</dbReference>
<evidence type="ECO:0000313" key="5">
    <source>
        <dbReference type="EMBL" id="ESQ47443.1"/>
    </source>
</evidence>
<proteinExistence type="predicted"/>
<dbReference type="PROSITE" id="PS51473">
    <property type="entry name" value="GNK2"/>
    <property type="match status" value="2"/>
</dbReference>
<feature type="domain" description="Gnk2-homologous" evidence="4">
    <location>
        <begin position="25"/>
        <end position="127"/>
    </location>
</feature>
<dbReference type="OrthoDB" id="688481at2759"/>
<name>V4M569_EUTSA</name>
<evidence type="ECO:0000256" key="3">
    <source>
        <dbReference type="SAM" id="SignalP"/>
    </source>
</evidence>
<dbReference type="AlphaFoldDB" id="V4M569"/>
<dbReference type="EMBL" id="KI517416">
    <property type="protein sequence ID" value="ESQ47443.1"/>
    <property type="molecule type" value="Genomic_DNA"/>
</dbReference>
<dbReference type="PANTHER" id="PTHR32099:SF46">
    <property type="entry name" value="CYSTEINE-RICH REPEAT SECRETORY PROTEIN 5-RELATED"/>
    <property type="match status" value="1"/>
</dbReference>
<dbReference type="InterPro" id="IPR002902">
    <property type="entry name" value="GNK2"/>
</dbReference>
<dbReference type="KEGG" id="eus:EUTSA_v10027911mg"/>
<dbReference type="CDD" id="cd23509">
    <property type="entry name" value="Gnk2-like"/>
    <property type="match status" value="2"/>
</dbReference>
<organism evidence="5 6">
    <name type="scientific">Eutrema salsugineum</name>
    <name type="common">Saltwater cress</name>
    <name type="synonym">Sisymbrium salsugineum</name>
    <dbReference type="NCBI Taxonomy" id="72664"/>
    <lineage>
        <taxon>Eukaryota</taxon>
        <taxon>Viridiplantae</taxon>
        <taxon>Streptophyta</taxon>
        <taxon>Embryophyta</taxon>
        <taxon>Tracheophyta</taxon>
        <taxon>Spermatophyta</taxon>
        <taxon>Magnoliopsida</taxon>
        <taxon>eudicotyledons</taxon>
        <taxon>Gunneridae</taxon>
        <taxon>Pentapetalae</taxon>
        <taxon>rosids</taxon>
        <taxon>malvids</taxon>
        <taxon>Brassicales</taxon>
        <taxon>Brassicaceae</taxon>
        <taxon>Eutremeae</taxon>
        <taxon>Eutrema</taxon>
    </lineage>
</organism>
<evidence type="ECO:0000256" key="2">
    <source>
        <dbReference type="ARBA" id="ARBA00022737"/>
    </source>
</evidence>
<accession>V4M569</accession>
<keyword evidence="2" id="KW-0677">Repeat</keyword>
<dbReference type="Pfam" id="PF01657">
    <property type="entry name" value="Stress-antifung"/>
    <property type="match status" value="1"/>
</dbReference>
<dbReference type="InterPro" id="IPR038408">
    <property type="entry name" value="GNK2_sf"/>
</dbReference>
<dbReference type="eggNOG" id="ENOG502QWDY">
    <property type="taxonomic scope" value="Eukaryota"/>
</dbReference>
<reference evidence="5 6" key="1">
    <citation type="journal article" date="2013" name="Front. Plant Sci.">
        <title>The Reference Genome of the Halophytic Plant Eutrema salsugineum.</title>
        <authorList>
            <person name="Yang R."/>
            <person name="Jarvis D.E."/>
            <person name="Chen H."/>
            <person name="Beilstein M.A."/>
            <person name="Grimwood J."/>
            <person name="Jenkins J."/>
            <person name="Shu S."/>
            <person name="Prochnik S."/>
            <person name="Xin M."/>
            <person name="Ma C."/>
            <person name="Schmutz J."/>
            <person name="Wing R.A."/>
            <person name="Mitchell-Olds T."/>
            <person name="Schumaker K.S."/>
            <person name="Wang X."/>
        </authorList>
    </citation>
    <scope>NUCLEOTIDE SEQUENCE [LARGE SCALE GENOMIC DNA]</scope>
</reference>
<dbReference type="Gene3D" id="3.30.430.20">
    <property type="entry name" value="Gnk2 domain, C-X8-C-X2-C motif"/>
    <property type="match status" value="2"/>
</dbReference>
<keyword evidence="6" id="KW-1185">Reference proteome</keyword>